<dbReference type="EMBL" id="RQEV01000017">
    <property type="protein sequence ID" value="TGK15187.1"/>
    <property type="molecule type" value="Genomic_DNA"/>
</dbReference>
<dbReference type="OrthoDB" id="9810827at2"/>
<dbReference type="Pfam" id="PF10604">
    <property type="entry name" value="Polyketide_cyc2"/>
    <property type="match status" value="1"/>
</dbReference>
<evidence type="ECO:0000313" key="1">
    <source>
        <dbReference type="EMBL" id="TGK15187.1"/>
    </source>
</evidence>
<evidence type="ECO:0000313" key="2">
    <source>
        <dbReference type="Proteomes" id="UP000297855"/>
    </source>
</evidence>
<gene>
    <name evidence="1" type="ORF">EHO61_16000</name>
</gene>
<dbReference type="SUPFAM" id="SSF55961">
    <property type="entry name" value="Bet v1-like"/>
    <property type="match status" value="1"/>
</dbReference>
<dbReference type="RefSeq" id="WP_135814565.1">
    <property type="nucleotide sequence ID" value="NZ_RQEV01000017.1"/>
</dbReference>
<dbReference type="InterPro" id="IPR023393">
    <property type="entry name" value="START-like_dom_sf"/>
</dbReference>
<name>A0A4R9GMJ5_9LEPT</name>
<dbReference type="Proteomes" id="UP000297855">
    <property type="component" value="Unassembled WGS sequence"/>
</dbReference>
<keyword evidence="2" id="KW-1185">Reference proteome</keyword>
<protein>
    <submittedName>
        <fullName evidence="1">Polyketide cyclase</fullName>
    </submittedName>
</protein>
<sequence>MWEFTYDTKVDGVSAEELWKARADVANWPKWDEGLLWTKIEGPAVVGTVFDLKPKDGPKVKVRITEAESPFVLGDETSLPGAKMKFLHFFRDVKGGTEVKVELSIRGPLGFLWKKIIGEEQARNMEMEIRTFADFVRKAKK</sequence>
<reference evidence="1" key="1">
    <citation type="journal article" date="2019" name="PLoS Negl. Trop. Dis.">
        <title>Revisiting the worldwide diversity of Leptospira species in the environment.</title>
        <authorList>
            <person name="Vincent A.T."/>
            <person name="Schiettekatte O."/>
            <person name="Bourhy P."/>
            <person name="Veyrier F.J."/>
            <person name="Picardeau M."/>
        </authorList>
    </citation>
    <scope>NUCLEOTIDE SEQUENCE [LARGE SCALE GENOMIC DNA]</scope>
    <source>
        <strain evidence="1">SCS5</strain>
    </source>
</reference>
<dbReference type="Gene3D" id="3.30.530.20">
    <property type="match status" value="1"/>
</dbReference>
<dbReference type="AlphaFoldDB" id="A0A4R9GMJ5"/>
<accession>A0A4R9GMJ5</accession>
<dbReference type="InterPro" id="IPR019587">
    <property type="entry name" value="Polyketide_cyclase/dehydratase"/>
</dbReference>
<organism evidence="1 2">
    <name type="scientific">Leptospira fluminis</name>
    <dbReference type="NCBI Taxonomy" id="2484979"/>
    <lineage>
        <taxon>Bacteria</taxon>
        <taxon>Pseudomonadati</taxon>
        <taxon>Spirochaetota</taxon>
        <taxon>Spirochaetia</taxon>
        <taxon>Leptospirales</taxon>
        <taxon>Leptospiraceae</taxon>
        <taxon>Leptospira</taxon>
    </lineage>
</organism>
<comment type="caution">
    <text evidence="1">The sequence shown here is derived from an EMBL/GenBank/DDBJ whole genome shotgun (WGS) entry which is preliminary data.</text>
</comment>
<proteinExistence type="predicted"/>